<comment type="subcellular location">
    <subcellularLocation>
        <location evidence="2">Cytoplasm</location>
    </subcellularLocation>
</comment>
<dbReference type="SUPFAM" id="SSF47323">
    <property type="entry name" value="Anticodon-binding domain of a subclass of class I aminoacyl-tRNA synthetases"/>
    <property type="match status" value="1"/>
</dbReference>
<evidence type="ECO:0000256" key="7">
    <source>
        <dbReference type="ARBA" id="ARBA00022598"/>
    </source>
</evidence>
<dbReference type="GO" id="GO:0004822">
    <property type="term" value="F:isoleucine-tRNA ligase activity"/>
    <property type="evidence" value="ECO:0007669"/>
    <property type="project" value="UniProtKB-EC"/>
</dbReference>
<dbReference type="CDD" id="cd07961">
    <property type="entry name" value="Anticodon_Ia_Ile_ABEc"/>
    <property type="match status" value="1"/>
</dbReference>
<feature type="domain" description="Aminoacyl-tRNA synthetase class Ia" evidence="19">
    <location>
        <begin position="19"/>
        <end position="489"/>
    </location>
</feature>
<dbReference type="GO" id="GO:0005737">
    <property type="term" value="C:cytoplasm"/>
    <property type="evidence" value="ECO:0007669"/>
    <property type="project" value="UniProtKB-SubCell"/>
</dbReference>
<dbReference type="FunFam" id="3.40.50.620:FF:000063">
    <property type="entry name" value="Isoleucine--tRNA ligase"/>
    <property type="match status" value="1"/>
</dbReference>
<feature type="domain" description="Methionyl/Valyl/Leucyl/Isoleucyl-tRNA synthetase anticodon-binding" evidence="20">
    <location>
        <begin position="863"/>
        <end position="1002"/>
    </location>
</feature>
<dbReference type="Gene3D" id="3.40.50.1240">
    <property type="entry name" value="Phosphoglycerate mutase-like"/>
    <property type="match status" value="1"/>
</dbReference>
<dbReference type="InterPro" id="IPR033709">
    <property type="entry name" value="Anticodon_Ile_ABEc"/>
</dbReference>
<dbReference type="CDD" id="cd07067">
    <property type="entry name" value="HP_PGM_like"/>
    <property type="match status" value="1"/>
</dbReference>
<dbReference type="GO" id="GO:0046872">
    <property type="term" value="F:metal ion binding"/>
    <property type="evidence" value="ECO:0007669"/>
    <property type="project" value="UniProtKB-KW"/>
</dbReference>
<dbReference type="Pfam" id="PF19302">
    <property type="entry name" value="DUF5915"/>
    <property type="match status" value="1"/>
</dbReference>
<evidence type="ECO:0000256" key="13">
    <source>
        <dbReference type="ARBA" id="ARBA00023146"/>
    </source>
</evidence>
<dbReference type="AlphaFoldDB" id="A0A1F5NTC6"/>
<dbReference type="InterPro" id="IPR023586">
    <property type="entry name" value="Ile-tRNA-ligase_type2"/>
</dbReference>
<comment type="caution">
    <text evidence="21">The sequence shown here is derived from an EMBL/GenBank/DDBJ whole genome shotgun (WGS) entry which is preliminary data.</text>
</comment>
<dbReference type="InterPro" id="IPR009008">
    <property type="entry name" value="Val/Leu/Ile-tRNA-synth_edit"/>
</dbReference>
<dbReference type="GO" id="GO:0006428">
    <property type="term" value="P:isoleucyl-tRNA aminoacylation"/>
    <property type="evidence" value="ECO:0007669"/>
    <property type="project" value="InterPro"/>
</dbReference>
<comment type="function">
    <text evidence="14">Catalyzes the attachment of isoleucine to tRNA(Ile). As IleRS can inadvertently accommodate and process structurally similar amino acids such as valine, to avoid such errors it has two additional distinct tRNA(Ile)-dependent editing activities. One activity is designated as 'pretransfer' editing and involves the hydrolysis of activated Val-AMP. The other activity is designated 'posttransfer' editing and involves deacylation of mischarged Val-tRNA(Ile).</text>
</comment>
<dbReference type="GO" id="GO:0005524">
    <property type="term" value="F:ATP binding"/>
    <property type="evidence" value="ECO:0007669"/>
    <property type="project" value="UniProtKB-KW"/>
</dbReference>
<dbReference type="InterPro" id="IPR001412">
    <property type="entry name" value="aa-tRNA-synth_I_CS"/>
</dbReference>
<feature type="binding site" evidence="17">
    <location>
        <begin position="500"/>
        <end position="507"/>
    </location>
    <ligand>
        <name>substrate</name>
    </ligand>
</feature>
<organism evidence="21 22">
    <name type="scientific">Candidatus Doudnabacteria bacterium RIFCSPHIGHO2_01_FULL_46_24</name>
    <dbReference type="NCBI Taxonomy" id="1817825"/>
    <lineage>
        <taxon>Bacteria</taxon>
        <taxon>Candidatus Doudnaibacteriota</taxon>
    </lineage>
</organism>
<keyword evidence="9 18" id="KW-0547">Nucleotide-binding</keyword>
<protein>
    <recommendedName>
        <fullName evidence="5">isoleucine--tRNA ligase</fullName>
        <ecNumber evidence="5">6.1.1.5</ecNumber>
    </recommendedName>
</protein>
<evidence type="ECO:0000313" key="21">
    <source>
        <dbReference type="EMBL" id="OGE80907.1"/>
    </source>
</evidence>
<dbReference type="Pfam" id="PF08264">
    <property type="entry name" value="Anticodon_1"/>
    <property type="match status" value="1"/>
</dbReference>
<evidence type="ECO:0000313" key="22">
    <source>
        <dbReference type="Proteomes" id="UP000178892"/>
    </source>
</evidence>
<dbReference type="Gene3D" id="1.10.730.10">
    <property type="entry name" value="Isoleucyl-tRNA Synthetase, Domain 1"/>
    <property type="match status" value="1"/>
</dbReference>
<evidence type="ECO:0000256" key="3">
    <source>
        <dbReference type="ARBA" id="ARBA00007078"/>
    </source>
</evidence>
<keyword evidence="12 18" id="KW-0648">Protein biosynthesis</keyword>
<evidence type="ECO:0000256" key="11">
    <source>
        <dbReference type="ARBA" id="ARBA00022840"/>
    </source>
</evidence>
<dbReference type="Gene3D" id="3.90.740.10">
    <property type="entry name" value="Valyl/Leucyl/Isoleucyl-tRNA synthetase, editing domain"/>
    <property type="match status" value="1"/>
</dbReference>
<evidence type="ECO:0000256" key="14">
    <source>
        <dbReference type="ARBA" id="ARBA00025217"/>
    </source>
</evidence>
<dbReference type="Proteomes" id="UP000178892">
    <property type="component" value="Unassembled WGS sequence"/>
</dbReference>
<dbReference type="STRING" id="1817825.A2720_00385"/>
<dbReference type="InterPro" id="IPR002301">
    <property type="entry name" value="Ile-tRNA-ligase"/>
</dbReference>
<keyword evidence="13 18" id="KW-0030">Aminoacyl-tRNA synthetase</keyword>
<keyword evidence="11 18" id="KW-0067">ATP-binding</keyword>
<evidence type="ECO:0000256" key="6">
    <source>
        <dbReference type="ARBA" id="ARBA00022490"/>
    </source>
</evidence>
<dbReference type="PRINTS" id="PR00984">
    <property type="entry name" value="TRNASYNTHILE"/>
</dbReference>
<evidence type="ECO:0000256" key="18">
    <source>
        <dbReference type="RuleBase" id="RU363035"/>
    </source>
</evidence>
<dbReference type="EC" id="6.1.1.5" evidence="5"/>
<gene>
    <name evidence="21" type="ORF">A2720_00385</name>
</gene>
<keyword evidence="7 18" id="KW-0436">Ligase</keyword>
<dbReference type="SUPFAM" id="SSF50677">
    <property type="entry name" value="ValRS/IleRS/LeuRS editing domain"/>
    <property type="match status" value="1"/>
</dbReference>
<evidence type="ECO:0000256" key="4">
    <source>
        <dbReference type="ARBA" id="ARBA00011245"/>
    </source>
</evidence>
<evidence type="ECO:0000256" key="15">
    <source>
        <dbReference type="ARBA" id="ARBA00048359"/>
    </source>
</evidence>
<keyword evidence="10" id="KW-0862">Zinc</keyword>
<dbReference type="PANTHER" id="PTHR42780">
    <property type="entry name" value="SOLEUCYL-TRNA SYNTHETASE"/>
    <property type="match status" value="1"/>
</dbReference>
<comment type="catalytic activity">
    <reaction evidence="15">
        <text>tRNA(Ile) + L-isoleucine + ATP = L-isoleucyl-tRNA(Ile) + AMP + diphosphate</text>
        <dbReference type="Rhea" id="RHEA:11060"/>
        <dbReference type="Rhea" id="RHEA-COMP:9666"/>
        <dbReference type="Rhea" id="RHEA-COMP:9695"/>
        <dbReference type="ChEBI" id="CHEBI:30616"/>
        <dbReference type="ChEBI" id="CHEBI:33019"/>
        <dbReference type="ChEBI" id="CHEBI:58045"/>
        <dbReference type="ChEBI" id="CHEBI:78442"/>
        <dbReference type="ChEBI" id="CHEBI:78528"/>
        <dbReference type="ChEBI" id="CHEBI:456215"/>
        <dbReference type="EC" id="6.1.1.5"/>
    </reaction>
</comment>
<dbReference type="InterPro" id="IPR013078">
    <property type="entry name" value="His_Pase_superF_clade-1"/>
</dbReference>
<dbReference type="InterPro" id="IPR002300">
    <property type="entry name" value="aa-tRNA-synth_Ia"/>
</dbReference>
<evidence type="ECO:0000256" key="1">
    <source>
        <dbReference type="ARBA" id="ARBA00001947"/>
    </source>
</evidence>
<proteinExistence type="inferred from homology"/>
<comment type="cofactor">
    <cofactor evidence="1">
        <name>Zn(2+)</name>
        <dbReference type="ChEBI" id="CHEBI:29105"/>
    </cofactor>
</comment>
<evidence type="ECO:0000256" key="10">
    <source>
        <dbReference type="ARBA" id="ARBA00022833"/>
    </source>
</evidence>
<evidence type="ECO:0000259" key="20">
    <source>
        <dbReference type="Pfam" id="PF08264"/>
    </source>
</evidence>
<dbReference type="InterPro" id="IPR013155">
    <property type="entry name" value="M/V/L/I-tRNA-synth_anticd-bd"/>
</dbReference>
<dbReference type="SUPFAM" id="SSF52374">
    <property type="entry name" value="Nucleotidylyl transferase"/>
    <property type="match status" value="1"/>
</dbReference>
<feature type="domain" description="Aminoacyl-tRNA synthetase class Ia" evidence="19">
    <location>
        <begin position="663"/>
        <end position="813"/>
    </location>
</feature>
<evidence type="ECO:0000256" key="9">
    <source>
        <dbReference type="ARBA" id="ARBA00022741"/>
    </source>
</evidence>
<evidence type="ECO:0000256" key="5">
    <source>
        <dbReference type="ARBA" id="ARBA00013165"/>
    </source>
</evidence>
<evidence type="ECO:0000256" key="16">
    <source>
        <dbReference type="PIRSR" id="PIRSR613078-1"/>
    </source>
</evidence>
<dbReference type="InterPro" id="IPR009080">
    <property type="entry name" value="tRNAsynth_Ia_anticodon-bd"/>
</dbReference>
<dbReference type="PROSITE" id="PS00178">
    <property type="entry name" value="AA_TRNA_LIGASE_I"/>
    <property type="match status" value="1"/>
</dbReference>
<dbReference type="Pfam" id="PF00300">
    <property type="entry name" value="His_Phos_1"/>
    <property type="match status" value="1"/>
</dbReference>
<dbReference type="PANTHER" id="PTHR42780:SF1">
    <property type="entry name" value="ISOLEUCINE--TRNA LIGASE, CYTOPLASMIC"/>
    <property type="match status" value="1"/>
</dbReference>
<evidence type="ECO:0000259" key="19">
    <source>
        <dbReference type="Pfam" id="PF00133"/>
    </source>
</evidence>
<name>A0A1F5NTC6_9BACT</name>
<evidence type="ECO:0000256" key="17">
    <source>
        <dbReference type="PIRSR" id="PIRSR613078-2"/>
    </source>
</evidence>
<dbReference type="InterPro" id="IPR014729">
    <property type="entry name" value="Rossmann-like_a/b/a_fold"/>
</dbReference>
<keyword evidence="6" id="KW-0963">Cytoplasm</keyword>
<evidence type="ECO:0000256" key="8">
    <source>
        <dbReference type="ARBA" id="ARBA00022723"/>
    </source>
</evidence>
<evidence type="ECO:0000256" key="12">
    <source>
        <dbReference type="ARBA" id="ARBA00022917"/>
    </source>
</evidence>
<dbReference type="EMBL" id="MFEL01000014">
    <property type="protein sequence ID" value="OGE80907.1"/>
    <property type="molecule type" value="Genomic_DNA"/>
</dbReference>
<evidence type="ECO:0000256" key="2">
    <source>
        <dbReference type="ARBA" id="ARBA00004496"/>
    </source>
</evidence>
<dbReference type="Pfam" id="PF00133">
    <property type="entry name" value="tRNA-synt_1"/>
    <property type="match status" value="2"/>
</dbReference>
<feature type="binding site" evidence="17">
    <location>
        <position position="554"/>
    </location>
    <ligand>
        <name>substrate</name>
    </ligand>
</feature>
<reference evidence="21 22" key="1">
    <citation type="journal article" date="2016" name="Nat. Commun.">
        <title>Thousands of microbial genomes shed light on interconnected biogeochemical processes in an aquifer system.</title>
        <authorList>
            <person name="Anantharaman K."/>
            <person name="Brown C.T."/>
            <person name="Hug L.A."/>
            <person name="Sharon I."/>
            <person name="Castelle C.J."/>
            <person name="Probst A.J."/>
            <person name="Thomas B.C."/>
            <person name="Singh A."/>
            <person name="Wilkins M.J."/>
            <person name="Karaoz U."/>
            <person name="Brodie E.L."/>
            <person name="Williams K.H."/>
            <person name="Hubbard S.S."/>
            <person name="Banfield J.F."/>
        </authorList>
    </citation>
    <scope>NUCLEOTIDE SEQUENCE [LARGE SCALE GENOMIC DNA]</scope>
</reference>
<dbReference type="InterPro" id="IPR029033">
    <property type="entry name" value="His_PPase_superfam"/>
</dbReference>
<dbReference type="SMART" id="SM00855">
    <property type="entry name" value="PGAM"/>
    <property type="match status" value="1"/>
</dbReference>
<comment type="subunit">
    <text evidence="4">Monomer.</text>
</comment>
<dbReference type="GO" id="GO:0000049">
    <property type="term" value="F:tRNA binding"/>
    <property type="evidence" value="ECO:0007669"/>
    <property type="project" value="InterPro"/>
</dbReference>
<dbReference type="Gene3D" id="3.40.50.620">
    <property type="entry name" value="HUPs"/>
    <property type="match status" value="2"/>
</dbReference>
<comment type="similarity">
    <text evidence="3">Belongs to the class-I aminoacyl-tRNA synthetase family. IleS type 2 subfamily.</text>
</comment>
<keyword evidence="8" id="KW-0479">Metal-binding</keyword>
<feature type="active site" description="Tele-phosphohistidine intermediate" evidence="16">
    <location>
        <position position="501"/>
    </location>
</feature>
<dbReference type="SUPFAM" id="SSF53254">
    <property type="entry name" value="Phosphoglycerate mutase-like"/>
    <property type="match status" value="1"/>
</dbReference>
<dbReference type="GO" id="GO:0002161">
    <property type="term" value="F:aminoacyl-tRNA deacylase activity"/>
    <property type="evidence" value="ECO:0007669"/>
    <property type="project" value="InterPro"/>
</dbReference>
<feature type="active site" description="Proton donor/acceptor" evidence="16">
    <location>
        <position position="578"/>
    </location>
</feature>
<accession>A0A1F5NTC6</accession>
<sequence>MPFKPVDPKPDFPKLEEEILKFWEDNKIFEKSLKQTEAGKPYTFYDGPPFATGTPHYGHILGSTVKDLFPRYQTMKGRFVRRRWGWDCHGLPIEEIVERELGISGKKDIEKLGIKKFNETCRSMVLEYVAEWRKTIRKIARWIDFDNSYKTMDRDYMESVWWAFKQIYDKGLIYEGRRVLLYCPRCETPVSNFEVAMDNSYQTVTEESVTVKFPISNDQFPNTYFLAWTTTPWTLPGNLALAVGPNIKYQVVSIKDKSEVYILAADLVPKILNTKYEILDTILGSDLVGLEYEPLFEVKGIKGDKGSRAHKVYAADFVNTEEGTGIVHTAVVYGEDDYNFGLKVGLPVVPLLDEKGLFNEKAPKFLHGQYFKHAEKMIKQDLETRNLLFEKKPHTHSYPHCWRCGTALFYNAIPAWFINIQKIKKDLLESNKKEINWYPQHLKRGRYQKSVEAAPDWNISRNRYWGNPIPVWKCKVCGHNTVIGSIKDLGLAKNIFYFSRHGEAEHNVKNINSSYPETFVNNLTAKGVERARGLANWLSENGGVDMIFTSDLLRTRQTAETVGKILDVPVESDARLREFNVGVYNGRDTSDFERVFPFEERWHKAPQGGETNLQAQSRMVDFITEVNQKHQGKKILVISHGDPLHMLTKYFGSQLSYPKYATIFELDVSIADLHRPYIDEVVLECEKCGGKSHRIPEIFDSWVEAGSMPFAEYHYPFAQKEIFESRYPAQFVAEYIAQTRAWFYVMHVIGFNLFGKAPFENVITTGTIMAEDRTKLSKSKKNYPDPWKIMDKYSVDALRFFLMNSAVMNADNMNFSERELGVVYRKDILILWNIYNYFVTYANEAAWQPNSKSEIRNLKSVIDQWINVRTKQLVNEAAKHLDNYDTVRYTNAIEGYISDLSTWYLRRSRGRKDGEFFETLRHCLLNLSKVMAPVTPYISEVIFQNLNRRPTESVHLAAWPESEELTAQEIDLLVAMDIVREAATVGLAARKQLKLNVRQPLSRLSVDTKSKDIKFTPELLEILLSELNVKQSDSKLVLEAKTNNKIFGFQGSKNIEYFYLDTTVDEQLKLEGLARQLEREVQEMRKNLGLRVGEVISLSYDTEDEELKEAMRLFDKSKTYVREVRGVGEVGEEHEIDGKKIRIKLSNE</sequence>